<dbReference type="SUPFAM" id="SSF144232">
    <property type="entry name" value="HIT/MYND zinc finger-like"/>
    <property type="match status" value="1"/>
</dbReference>
<comment type="similarity">
    <text evidence="2">Belongs to the MUB1/samB family.</text>
</comment>
<dbReference type="Pfam" id="PF01753">
    <property type="entry name" value="zf-MYND"/>
    <property type="match status" value="1"/>
</dbReference>
<keyword evidence="4" id="KW-0479">Metal-binding</keyword>
<accession>A0ABX6EST7</accession>
<evidence type="ECO:0000256" key="5">
    <source>
        <dbReference type="ARBA" id="ARBA00022771"/>
    </source>
</evidence>
<evidence type="ECO:0000256" key="6">
    <source>
        <dbReference type="ARBA" id="ARBA00022833"/>
    </source>
</evidence>
<sequence length="640" mass="72236">MREANYRSVTANRATVIISQTVYDRRALDNVADLPLINSLNHLAALCSNSELIREAISQDGALERLVSILHECYIPLANLPQNTLNQNLNPLQTVKRDRQLAYLSWKWTLAYQCLVLTGTRGTPYMREQVVKSGIIPIIATVLDNYMIYAKNFDFINNTPIPFTFSELVDMDSDLFQLTEEELQTLNEMVDPSDPYYKEYMAMEKLKLLVGQAGNQFGFDLENVAGLHLKPNVVTELDTDWQSMAQEELCVPLPGSALENVLIMPPRRFFLGKMIPELDDVTWAVQLLAFLTKNTAVKPVLQKTTLVDSLSFRPILENAKRRMSRTMELDMTPLSLHAEASDEGEDGEEEEEEDDDSEEPPEDRMDLSPDVTLIGKYFKEIEHLFVTKQKEHEEEEIYTEKVDDILSVRIKKEEVLRENFKQYCQQQEECSRELTSEDWNRIFNYDTINLFALVERFTVKGSLNGMVNYWSSVIMRNSCRKHEATGVRQCANLNCGKWEDHPKQFPKCRRCKRTKYCSRLCQLESWDYHRFWCQESHSNTTAGTPTSAGNNAPSTSADADNDADADTNTATPTGSHTPLATSAGSEAETDPAQILNDQVNPRPQEATTIPPTSAASDIATNDAVTAPTTATGLAPGARTP</sequence>
<keyword evidence="11" id="KW-1185">Reference proteome</keyword>
<feature type="compositionally biased region" description="Low complexity" evidence="8">
    <location>
        <begin position="623"/>
        <end position="640"/>
    </location>
</feature>
<reference evidence="10 11" key="2">
    <citation type="submission" date="2019-11" db="EMBL/GenBank/DDBJ databases">
        <authorList>
            <person name="Lu H."/>
        </authorList>
    </citation>
    <scope>NUCLEOTIDE SEQUENCE [LARGE SCALE GENOMIC DNA]</scope>
    <source>
        <strain evidence="10 11">FIM1</strain>
    </source>
</reference>
<feature type="compositionally biased region" description="Polar residues" evidence="8">
    <location>
        <begin position="539"/>
        <end position="549"/>
    </location>
</feature>
<dbReference type="EMBL" id="CP015056">
    <property type="protein sequence ID" value="QGN15107.1"/>
    <property type="molecule type" value="Genomic_DNA"/>
</dbReference>
<feature type="compositionally biased region" description="Polar residues" evidence="8">
    <location>
        <begin position="601"/>
        <end position="619"/>
    </location>
</feature>
<evidence type="ECO:0000256" key="3">
    <source>
        <dbReference type="ARBA" id="ARBA00022490"/>
    </source>
</evidence>
<evidence type="ECO:0000256" key="2">
    <source>
        <dbReference type="ARBA" id="ARBA00010655"/>
    </source>
</evidence>
<feature type="region of interest" description="Disordered" evidence="8">
    <location>
        <begin position="323"/>
        <end position="368"/>
    </location>
</feature>
<evidence type="ECO:0000256" key="4">
    <source>
        <dbReference type="ARBA" id="ARBA00022723"/>
    </source>
</evidence>
<feature type="domain" description="MYND-type" evidence="9">
    <location>
        <begin position="492"/>
        <end position="533"/>
    </location>
</feature>
<protein>
    <submittedName>
        <fullName evidence="10">MYND-type zinc finger protein MUB1</fullName>
    </submittedName>
</protein>
<keyword evidence="5 7" id="KW-0863">Zinc-finger</keyword>
<evidence type="ECO:0000313" key="10">
    <source>
        <dbReference type="EMBL" id="QGN15107.1"/>
    </source>
</evidence>
<evidence type="ECO:0000256" key="8">
    <source>
        <dbReference type="SAM" id="MobiDB-lite"/>
    </source>
</evidence>
<feature type="compositionally biased region" description="Acidic residues" evidence="8">
    <location>
        <begin position="341"/>
        <end position="361"/>
    </location>
</feature>
<feature type="region of interest" description="Disordered" evidence="8">
    <location>
        <begin position="539"/>
        <end position="588"/>
    </location>
</feature>
<evidence type="ECO:0000259" key="9">
    <source>
        <dbReference type="PROSITE" id="PS50865"/>
    </source>
</evidence>
<dbReference type="PANTHER" id="PTHR47442">
    <property type="entry name" value="MYND-TYPE ZINC FINGER PROTEIN MUB1"/>
    <property type="match status" value="1"/>
</dbReference>
<reference evidence="10 11" key="1">
    <citation type="submission" date="2016-03" db="EMBL/GenBank/DDBJ databases">
        <title>How can Kluyveromyces marxianus grow so fast - potential evolutionary course in Saccharomyces Complex revealed by comparative genomics.</title>
        <authorList>
            <person name="Mo W."/>
            <person name="Lu W."/>
            <person name="Yang X."/>
            <person name="Qi J."/>
            <person name="Lv H."/>
        </authorList>
    </citation>
    <scope>NUCLEOTIDE SEQUENCE [LARGE SCALE GENOMIC DNA]</scope>
    <source>
        <strain evidence="10 11">FIM1</strain>
    </source>
</reference>
<feature type="region of interest" description="Disordered" evidence="8">
    <location>
        <begin position="601"/>
        <end position="640"/>
    </location>
</feature>
<dbReference type="InterPro" id="IPR002893">
    <property type="entry name" value="Znf_MYND"/>
</dbReference>
<feature type="compositionally biased region" description="Polar residues" evidence="8">
    <location>
        <begin position="574"/>
        <end position="584"/>
    </location>
</feature>
<evidence type="ECO:0000256" key="1">
    <source>
        <dbReference type="ARBA" id="ARBA00004496"/>
    </source>
</evidence>
<dbReference type="InterPro" id="IPR051664">
    <property type="entry name" value="MYND-type_zinc_finger"/>
</dbReference>
<comment type="subcellular location">
    <subcellularLocation>
        <location evidence="1">Cytoplasm</location>
    </subcellularLocation>
</comment>
<evidence type="ECO:0000256" key="7">
    <source>
        <dbReference type="PROSITE-ProRule" id="PRU00134"/>
    </source>
</evidence>
<keyword evidence="3" id="KW-0963">Cytoplasm</keyword>
<evidence type="ECO:0000313" key="11">
    <source>
        <dbReference type="Proteomes" id="UP000422736"/>
    </source>
</evidence>
<name>A0ABX6EST7_KLUMA</name>
<dbReference type="Proteomes" id="UP000422736">
    <property type="component" value="Chromosome 3"/>
</dbReference>
<dbReference type="PANTHER" id="PTHR47442:SF1">
    <property type="entry name" value="MYND-TYPE ZINC FINGER PROTEIN MUB1"/>
    <property type="match status" value="1"/>
</dbReference>
<gene>
    <name evidence="10" type="primary">MUB1</name>
    <name evidence="10" type="ORF">FIM1_1794</name>
</gene>
<dbReference type="Gene3D" id="6.10.140.2220">
    <property type="match status" value="1"/>
</dbReference>
<keyword evidence="6" id="KW-0862">Zinc</keyword>
<organism evidence="10 11">
    <name type="scientific">Kluyveromyces marxianus</name>
    <name type="common">Yeast</name>
    <name type="synonym">Candida kefyr</name>
    <dbReference type="NCBI Taxonomy" id="4911"/>
    <lineage>
        <taxon>Eukaryota</taxon>
        <taxon>Fungi</taxon>
        <taxon>Dikarya</taxon>
        <taxon>Ascomycota</taxon>
        <taxon>Saccharomycotina</taxon>
        <taxon>Saccharomycetes</taxon>
        <taxon>Saccharomycetales</taxon>
        <taxon>Saccharomycetaceae</taxon>
        <taxon>Kluyveromyces</taxon>
    </lineage>
</organism>
<proteinExistence type="inferred from homology"/>
<dbReference type="PROSITE" id="PS50865">
    <property type="entry name" value="ZF_MYND_2"/>
    <property type="match status" value="1"/>
</dbReference>